<dbReference type="PANTHER" id="PTHR48111">
    <property type="entry name" value="REGULATOR OF RPOS"/>
    <property type="match status" value="1"/>
</dbReference>
<evidence type="ECO:0000256" key="1">
    <source>
        <dbReference type="ARBA" id="ARBA00004496"/>
    </source>
</evidence>
<evidence type="ECO:0000256" key="7">
    <source>
        <dbReference type="PROSITE-ProRule" id="PRU00169"/>
    </source>
</evidence>
<dbReference type="FunFam" id="1.10.10.10:FF:000018">
    <property type="entry name" value="DNA-binding response regulator ResD"/>
    <property type="match status" value="1"/>
</dbReference>
<dbReference type="PROSITE" id="PS51755">
    <property type="entry name" value="OMPR_PHOB"/>
    <property type="match status" value="1"/>
</dbReference>
<keyword evidence="2 7" id="KW-0597">Phosphoprotein</keyword>
<dbReference type="GO" id="GO:0032993">
    <property type="term" value="C:protein-DNA complex"/>
    <property type="evidence" value="ECO:0007669"/>
    <property type="project" value="TreeGrafter"/>
</dbReference>
<dbReference type="Pfam" id="PF00072">
    <property type="entry name" value="Response_reg"/>
    <property type="match status" value="1"/>
</dbReference>
<feature type="domain" description="OmpR/PhoB-type" evidence="10">
    <location>
        <begin position="131"/>
        <end position="230"/>
    </location>
</feature>
<dbReference type="GO" id="GO:0005829">
    <property type="term" value="C:cytosol"/>
    <property type="evidence" value="ECO:0007669"/>
    <property type="project" value="TreeGrafter"/>
</dbReference>
<dbReference type="Pfam" id="PF00486">
    <property type="entry name" value="Trans_reg_C"/>
    <property type="match status" value="1"/>
</dbReference>
<dbReference type="Gene3D" id="6.10.250.690">
    <property type="match status" value="1"/>
</dbReference>
<gene>
    <name evidence="11" type="ORF">I858_011790</name>
</gene>
<reference evidence="11" key="1">
    <citation type="submission" date="2016-10" db="EMBL/GenBank/DDBJ databases">
        <authorList>
            <person name="See-Too W.S."/>
        </authorList>
    </citation>
    <scope>NUCLEOTIDE SEQUENCE</scope>
    <source>
        <strain evidence="11">L10.15</strain>
    </source>
</reference>
<dbReference type="GO" id="GO:0006355">
    <property type="term" value="P:regulation of DNA-templated transcription"/>
    <property type="evidence" value="ECO:0007669"/>
    <property type="project" value="InterPro"/>
</dbReference>
<dbReference type="KEGG" id="pll:I858_011790"/>
<protein>
    <submittedName>
        <fullName evidence="11">DNA-binding response regulator</fullName>
    </submittedName>
</protein>
<dbReference type="InterPro" id="IPR001867">
    <property type="entry name" value="OmpR/PhoB-type_DNA-bd"/>
</dbReference>
<dbReference type="CDD" id="cd00383">
    <property type="entry name" value="trans_reg_C"/>
    <property type="match status" value="1"/>
</dbReference>
<dbReference type="STRING" id="1302659.I858_011790"/>
<proteinExistence type="predicted"/>
<dbReference type="SMART" id="SM00862">
    <property type="entry name" value="Trans_reg_C"/>
    <property type="match status" value="1"/>
</dbReference>
<keyword evidence="12" id="KW-1185">Reference proteome</keyword>
<dbReference type="PANTHER" id="PTHR48111:SF1">
    <property type="entry name" value="TWO-COMPONENT RESPONSE REGULATOR ORR33"/>
    <property type="match status" value="1"/>
</dbReference>
<evidence type="ECO:0000313" key="11">
    <source>
        <dbReference type="EMBL" id="ANU27668.1"/>
    </source>
</evidence>
<keyword evidence="6" id="KW-0804">Transcription</keyword>
<dbReference type="OrthoDB" id="9790442at2"/>
<dbReference type="Gene3D" id="3.40.50.2300">
    <property type="match status" value="1"/>
</dbReference>
<dbReference type="InterPro" id="IPR011006">
    <property type="entry name" value="CheY-like_superfamily"/>
</dbReference>
<dbReference type="RefSeq" id="WP_049694742.1">
    <property type="nucleotide sequence ID" value="NZ_CP016540.2"/>
</dbReference>
<dbReference type="Gene3D" id="1.10.10.10">
    <property type="entry name" value="Winged helix-like DNA-binding domain superfamily/Winged helix DNA-binding domain"/>
    <property type="match status" value="1"/>
</dbReference>
<dbReference type="PROSITE" id="PS50110">
    <property type="entry name" value="RESPONSE_REGULATORY"/>
    <property type="match status" value="1"/>
</dbReference>
<dbReference type="InterPro" id="IPR001789">
    <property type="entry name" value="Sig_transdc_resp-reg_receiver"/>
</dbReference>
<feature type="modified residue" description="4-aspartylphosphate" evidence="7">
    <location>
        <position position="54"/>
    </location>
</feature>
<dbReference type="GO" id="GO:0000156">
    <property type="term" value="F:phosphorelay response regulator activity"/>
    <property type="evidence" value="ECO:0007669"/>
    <property type="project" value="TreeGrafter"/>
</dbReference>
<keyword evidence="3" id="KW-0902">Two-component regulatory system</keyword>
<evidence type="ECO:0000256" key="2">
    <source>
        <dbReference type="ARBA" id="ARBA00022553"/>
    </source>
</evidence>
<dbReference type="Proteomes" id="UP000053354">
    <property type="component" value="Chromosome"/>
</dbReference>
<feature type="domain" description="Response regulatory" evidence="9">
    <location>
        <begin position="5"/>
        <end position="118"/>
    </location>
</feature>
<evidence type="ECO:0000259" key="9">
    <source>
        <dbReference type="PROSITE" id="PS50110"/>
    </source>
</evidence>
<dbReference type="CDD" id="cd17574">
    <property type="entry name" value="REC_OmpR"/>
    <property type="match status" value="1"/>
</dbReference>
<keyword evidence="5 8" id="KW-0238">DNA-binding</keyword>
<name>A0A1B1S3A3_9BACL</name>
<dbReference type="SUPFAM" id="SSF52172">
    <property type="entry name" value="CheY-like"/>
    <property type="match status" value="1"/>
</dbReference>
<dbReference type="InterPro" id="IPR036388">
    <property type="entry name" value="WH-like_DNA-bd_sf"/>
</dbReference>
<evidence type="ECO:0000256" key="5">
    <source>
        <dbReference type="ARBA" id="ARBA00023125"/>
    </source>
</evidence>
<keyword evidence="4" id="KW-0805">Transcription regulation</keyword>
<dbReference type="SMART" id="SM00448">
    <property type="entry name" value="REC"/>
    <property type="match status" value="1"/>
</dbReference>
<evidence type="ECO:0000313" key="12">
    <source>
        <dbReference type="Proteomes" id="UP000053354"/>
    </source>
</evidence>
<sequence>MSSITILLAQDDESVREQMRLFLLKKGYRVIQATDGFHVLALLEKEKPDLMLLDIEMTGMNGLEVCRRVRLKTTLPILFVSYRKEMAYKIQGLEAGGDDYITKPFDFNELEARIRAVLRRNSWKKNDDDQLAVLKYGDLHIHVDSRELYIRGEQVKLHHKEFKLLLLLAQTPNRVWTAEQLYDQVWGYYSEGDIQTVKVHISKLRKKIEKNPSQPKFIETVRGFGYKFIWR</sequence>
<dbReference type="AlphaFoldDB" id="A0A1B1S3A3"/>
<organism evidence="11 12">
    <name type="scientific">Planococcus versutus</name>
    <dbReference type="NCBI Taxonomy" id="1302659"/>
    <lineage>
        <taxon>Bacteria</taxon>
        <taxon>Bacillati</taxon>
        <taxon>Bacillota</taxon>
        <taxon>Bacilli</taxon>
        <taxon>Bacillales</taxon>
        <taxon>Caryophanaceae</taxon>
        <taxon>Planococcus</taxon>
    </lineage>
</organism>
<evidence type="ECO:0000259" key="10">
    <source>
        <dbReference type="PROSITE" id="PS51755"/>
    </source>
</evidence>
<evidence type="ECO:0000256" key="3">
    <source>
        <dbReference type="ARBA" id="ARBA00023012"/>
    </source>
</evidence>
<evidence type="ECO:0000256" key="4">
    <source>
        <dbReference type="ARBA" id="ARBA00023015"/>
    </source>
</evidence>
<feature type="DNA-binding region" description="OmpR/PhoB-type" evidence="8">
    <location>
        <begin position="131"/>
        <end position="230"/>
    </location>
</feature>
<dbReference type="EMBL" id="CP016540">
    <property type="protein sequence ID" value="ANU27668.1"/>
    <property type="molecule type" value="Genomic_DNA"/>
</dbReference>
<dbReference type="InterPro" id="IPR039420">
    <property type="entry name" value="WalR-like"/>
</dbReference>
<evidence type="ECO:0000256" key="8">
    <source>
        <dbReference type="PROSITE-ProRule" id="PRU01091"/>
    </source>
</evidence>
<accession>A0A1B1S3A3</accession>
<evidence type="ECO:0000256" key="6">
    <source>
        <dbReference type="ARBA" id="ARBA00023163"/>
    </source>
</evidence>
<dbReference type="GO" id="GO:0000976">
    <property type="term" value="F:transcription cis-regulatory region binding"/>
    <property type="evidence" value="ECO:0007669"/>
    <property type="project" value="TreeGrafter"/>
</dbReference>
<comment type="subcellular location">
    <subcellularLocation>
        <location evidence="1">Cytoplasm</location>
    </subcellularLocation>
</comment>